<name>A0A498JJ95_MALDO</name>
<evidence type="ECO:0000313" key="1">
    <source>
        <dbReference type="EMBL" id="RXH95768.1"/>
    </source>
</evidence>
<evidence type="ECO:0000313" key="2">
    <source>
        <dbReference type="Proteomes" id="UP000290289"/>
    </source>
</evidence>
<sequence>MEVDRHFVKEIFERKIVSILFVNLEEQLANVLTHAVSSKDSIIYYTKAYDASASKDLRV</sequence>
<keyword evidence="2" id="KW-1185">Reference proteome</keyword>
<gene>
    <name evidence="1" type="ORF">DVH24_008268</name>
</gene>
<dbReference type="EMBL" id="RDQH01000332">
    <property type="protein sequence ID" value="RXH95768.1"/>
    <property type="molecule type" value="Genomic_DNA"/>
</dbReference>
<comment type="caution">
    <text evidence="1">The sequence shown here is derived from an EMBL/GenBank/DDBJ whole genome shotgun (WGS) entry which is preliminary data.</text>
</comment>
<accession>A0A498JJ95</accession>
<organism evidence="1 2">
    <name type="scientific">Malus domestica</name>
    <name type="common">Apple</name>
    <name type="synonym">Pyrus malus</name>
    <dbReference type="NCBI Taxonomy" id="3750"/>
    <lineage>
        <taxon>Eukaryota</taxon>
        <taxon>Viridiplantae</taxon>
        <taxon>Streptophyta</taxon>
        <taxon>Embryophyta</taxon>
        <taxon>Tracheophyta</taxon>
        <taxon>Spermatophyta</taxon>
        <taxon>Magnoliopsida</taxon>
        <taxon>eudicotyledons</taxon>
        <taxon>Gunneridae</taxon>
        <taxon>Pentapetalae</taxon>
        <taxon>rosids</taxon>
        <taxon>fabids</taxon>
        <taxon>Rosales</taxon>
        <taxon>Rosaceae</taxon>
        <taxon>Amygdaloideae</taxon>
        <taxon>Maleae</taxon>
        <taxon>Malus</taxon>
    </lineage>
</organism>
<dbReference type="Proteomes" id="UP000290289">
    <property type="component" value="Chromosome 6"/>
</dbReference>
<proteinExistence type="predicted"/>
<dbReference type="AlphaFoldDB" id="A0A498JJ95"/>
<reference evidence="1 2" key="1">
    <citation type="submission" date="2018-10" db="EMBL/GenBank/DDBJ databases">
        <title>A high-quality apple genome assembly.</title>
        <authorList>
            <person name="Hu J."/>
        </authorList>
    </citation>
    <scope>NUCLEOTIDE SEQUENCE [LARGE SCALE GENOMIC DNA]</scope>
    <source>
        <strain evidence="2">cv. HFTH1</strain>
        <tissue evidence="1">Young leaf</tissue>
    </source>
</reference>
<protein>
    <submittedName>
        <fullName evidence="1">Uncharacterized protein</fullName>
    </submittedName>
</protein>